<feature type="domain" description="Alcohol dehydrogenase-like N-terminal" evidence="6">
    <location>
        <begin position="500"/>
        <end position="627"/>
    </location>
</feature>
<dbReference type="InterPro" id="IPR013154">
    <property type="entry name" value="ADH-like_N"/>
</dbReference>
<evidence type="ECO:0000259" key="6">
    <source>
        <dbReference type="Pfam" id="PF08240"/>
    </source>
</evidence>
<dbReference type="InterPro" id="IPR036705">
    <property type="entry name" value="Ribosyl_crysJ1_sf"/>
</dbReference>
<proteinExistence type="predicted"/>
<sequence length="1848" mass="202051">MALEDVPQFAPTTATQTARRRLVEGEQSNVLVQLLLGDAIGDAFGFGIEMQDAHWIREHVTKCTAWPENPAMKEEHKVNNIRGMYSDDCEMTVGLMKALMKAKDLQDLSENDLLEAWREEWLLALQRPKPSDGERAGHGSIKAFFRGETSLEEQKKGQAMREDPGNAPPMRALPLAFLPLEECERLCSLNADATHPHPKARAASYLIALAARYLIVEKGARDEIFDWCLERLRGSSLSHEATEEYLEAVKRLPDFHEFGLHLRKMPGKVHEVLCGPQPNPQLAHCRGGAQGLDPVRGVGSDAMRTAGAVLYLLRFARGCRDALLASVHLGGDVDSVAALTLAVTAAAAPGGLRCGERGGLPWKLLEERMGGLRRVRQGRVGNMKMNLFRRFDGFFVFWTFWDAMGSVQELEGLEYLVARARDFAQWLRARGWEPSPGSSRKRAMRWAGPAKRPSAKTSKRRKAFERVAFETAGQPIKCKAAVARGVNDLKIEEVTVAVPGPREVRLKVKSNALCHTDIYTLSGQDPEGLFPSILGHEAGCIVESVGEGVTGVKPGDHVIPCYTPQCGEPECIFCFPPRGKRTNLCPKIRGTQGKGVMPDGTSRFTDSEGKTIWHFMGCSTFSEYTVVADISCAKAGAGPSVVGVVSARCVGSLRTQQVCSLLGCGVATGLGAAWNTLDVEGGSSAAVFGLGAVGLAVIQGCQMRGCARIFAIDMPRGFRQTHPAGVHHGTGHCEVMRAALECAHRGWGESCIIGVAAAGKEISTRPFQLVTGRRWAGTAFGGWKGRSEVPSLVQMYEADREMQISPFSWAWRFTRVRRPAFCSGPGSDRAPQCHRQSGRLKLDHYITHKFKGVEGTKEAIEALHSGDCLRAVNRRVLDCKLTRGFEAQALHGSTFPGCHILLSRSGSAKLFKVQKGSSRMFSIGLSSTSAPLDRCMDVGRPSELNDIFKRDYRRAAPKSELLSGLRGVEFRASTMAALRSARVLCSARVPLVQRCCVHLGQIRGFASPIKCKVGWCCEERSGGGPEGAKLVEKGQLGLGKAMLINLTGDLWVDSAAVARGVNDLRVEEVTVAPPGPREVRLKKDPRQSELHGAWSESEVLEDWLSLLWTGLSAQTLLAAVPEEQEEPIPQQQEVSPEVREDITSERETFIDKISGIFVTPKKWVHVSKARGSKHGLLPYFCTDKNLWSDDTVVSCDCCSDHLTGDPRSQAALLYQSAKAQAPAFKRFDDGTTRQVGVVNVWSLGGRIPAVLCDRGRLVCHCEDPVRGWAEFESACRRGNLCEAPEEVAEGVSTGFEQQHEDVADRVAEQEVAEIKEKGHSALELTDPSHRCAFGDRVPLGHAFCEDFAVGQCEKTYARTKEGLYHACAVDKKTFRLCGAELLSEDRAQERTEELMSWAVQHFYSPKLDWKVRTVNFSTSVVEEPWPSPQMFQDFATRLSGQDPEGLFPSALARAIWLAPNLVEVDSGIWTQREKLSSQKKNPPRCPTKNTVASPQPDPCGILGHEAGTVVESVGEGVTGLGLSFLGLKPGDKVIPCYTPQCGFHPGDHFGKKISLGECCKSSMKRLCFYAPLECVVETDCIFCFPPRGKRTNLCPKIRGTQGNGVMPDGTSRFTDAEGKEIKHFMGCSTFSEYTVVADISCAKVSETAPLDVALTQKRDLVRIGLGAFRTKERMNGVLPVGLRTGLGAAWNTLNIEGGSSVAVFGLGAVGLSVIQGSKMRGAARLAAPDNAVRIIFHMNPKKFEMAKELGATDCVNPKDYDKPIQQVIVGMTKWGVDYTFDCTGNVEVMRAALECAHRGWGESCVVGVAAAGKASSPAKRLCRYKNRHRTEAQRKATASTRPIFFRWE</sequence>
<dbReference type="Pfam" id="PF00107">
    <property type="entry name" value="ADH_zinc_N"/>
    <property type="match status" value="1"/>
</dbReference>
<dbReference type="InterPro" id="IPR013149">
    <property type="entry name" value="ADH-like_C"/>
</dbReference>
<evidence type="ECO:0000259" key="5">
    <source>
        <dbReference type="Pfam" id="PF00107"/>
    </source>
</evidence>
<accession>A0ABP0MCE1</accession>
<dbReference type="InterPro" id="IPR011032">
    <property type="entry name" value="GroES-like_sf"/>
</dbReference>
<feature type="domain" description="Alcohol dehydrogenase-like C-terminal" evidence="5">
    <location>
        <begin position="1708"/>
        <end position="1827"/>
    </location>
</feature>
<evidence type="ECO:0000256" key="2">
    <source>
        <dbReference type="ARBA" id="ARBA00022833"/>
    </source>
</evidence>
<keyword evidence="1" id="KW-0479">Metal-binding</keyword>
<dbReference type="SUPFAM" id="SSF101478">
    <property type="entry name" value="ADP-ribosylglycohydrolase"/>
    <property type="match status" value="1"/>
</dbReference>
<gene>
    <name evidence="7" type="ORF">SCF082_LOCUS26962</name>
</gene>
<comment type="caution">
    <text evidence="7">The sequence shown here is derived from an EMBL/GenBank/DDBJ whole genome shotgun (WGS) entry which is preliminary data.</text>
</comment>
<dbReference type="SUPFAM" id="SSF51735">
    <property type="entry name" value="NAD(P)-binding Rossmann-fold domains"/>
    <property type="match status" value="2"/>
</dbReference>
<evidence type="ECO:0000256" key="4">
    <source>
        <dbReference type="SAM" id="MobiDB-lite"/>
    </source>
</evidence>
<evidence type="ECO:0000313" key="7">
    <source>
        <dbReference type="EMBL" id="CAK9048392.1"/>
    </source>
</evidence>
<protein>
    <submittedName>
        <fullName evidence="7">Alcohol dehydrogenase class-3 (Alcohol dehydrogenase class-III) (Glutathione-dependent formaldehyde dehydrogenase) (FALDH) (FDH) (GSH-FDH) (S-(Hydroxymethyl)glutathione dehydrogenase)</fullName>
    </submittedName>
</protein>
<dbReference type="Proteomes" id="UP001642464">
    <property type="component" value="Unassembled WGS sequence"/>
</dbReference>
<evidence type="ECO:0000256" key="1">
    <source>
        <dbReference type="ARBA" id="ARBA00022723"/>
    </source>
</evidence>
<dbReference type="Gene3D" id="1.10.4080.10">
    <property type="entry name" value="ADP-ribosylation/Crystallin J1"/>
    <property type="match status" value="1"/>
</dbReference>
<dbReference type="PANTHER" id="PTHR43880">
    <property type="entry name" value="ALCOHOL DEHYDROGENASE"/>
    <property type="match status" value="1"/>
</dbReference>
<reference evidence="7 8" key="1">
    <citation type="submission" date="2024-02" db="EMBL/GenBank/DDBJ databases">
        <authorList>
            <person name="Chen Y."/>
            <person name="Shah S."/>
            <person name="Dougan E. K."/>
            <person name="Thang M."/>
            <person name="Chan C."/>
        </authorList>
    </citation>
    <scope>NUCLEOTIDE SEQUENCE [LARGE SCALE GENOMIC DNA]</scope>
</reference>
<dbReference type="InterPro" id="IPR036291">
    <property type="entry name" value="NAD(P)-bd_dom_sf"/>
</dbReference>
<dbReference type="Pfam" id="PF08240">
    <property type="entry name" value="ADH_N"/>
    <property type="match status" value="1"/>
</dbReference>
<feature type="region of interest" description="Disordered" evidence="4">
    <location>
        <begin position="1473"/>
        <end position="1492"/>
    </location>
</feature>
<dbReference type="Gene3D" id="3.90.180.10">
    <property type="entry name" value="Medium-chain alcohol dehydrogenases, catalytic domain"/>
    <property type="match status" value="2"/>
</dbReference>
<keyword evidence="3" id="KW-0520">NAD</keyword>
<feature type="region of interest" description="Disordered" evidence="4">
    <location>
        <begin position="436"/>
        <end position="457"/>
    </location>
</feature>
<dbReference type="InterPro" id="IPR005502">
    <property type="entry name" value="Ribosyl_crysJ1"/>
</dbReference>
<dbReference type="PANTHER" id="PTHR43880:SF12">
    <property type="entry name" value="ALCOHOL DEHYDROGENASE CLASS-3"/>
    <property type="match status" value="1"/>
</dbReference>
<evidence type="ECO:0000313" key="8">
    <source>
        <dbReference type="Proteomes" id="UP001642464"/>
    </source>
</evidence>
<dbReference type="EMBL" id="CAXAMM010020668">
    <property type="protein sequence ID" value="CAK9048392.1"/>
    <property type="molecule type" value="Genomic_DNA"/>
</dbReference>
<dbReference type="Pfam" id="PF03747">
    <property type="entry name" value="ADP_ribosyl_GH"/>
    <property type="match status" value="1"/>
</dbReference>
<name>A0ABP0MCE1_9DINO</name>
<keyword evidence="2" id="KW-0862">Zinc</keyword>
<dbReference type="Gene3D" id="3.40.50.720">
    <property type="entry name" value="NAD(P)-binding Rossmann-like Domain"/>
    <property type="match status" value="3"/>
</dbReference>
<keyword evidence="8" id="KW-1185">Reference proteome</keyword>
<organism evidence="7 8">
    <name type="scientific">Durusdinium trenchii</name>
    <dbReference type="NCBI Taxonomy" id="1381693"/>
    <lineage>
        <taxon>Eukaryota</taxon>
        <taxon>Sar</taxon>
        <taxon>Alveolata</taxon>
        <taxon>Dinophyceae</taxon>
        <taxon>Suessiales</taxon>
        <taxon>Symbiodiniaceae</taxon>
        <taxon>Durusdinium</taxon>
    </lineage>
</organism>
<dbReference type="SUPFAM" id="SSF50129">
    <property type="entry name" value="GroES-like"/>
    <property type="match status" value="2"/>
</dbReference>
<evidence type="ECO:0000256" key="3">
    <source>
        <dbReference type="ARBA" id="ARBA00023027"/>
    </source>
</evidence>